<proteinExistence type="predicted"/>
<evidence type="ECO:0000313" key="1">
    <source>
        <dbReference type="EMBL" id="DAD99903.1"/>
    </source>
</evidence>
<protein>
    <submittedName>
        <fullName evidence="1">Uncharacterized protein</fullName>
    </submittedName>
</protein>
<reference evidence="1" key="1">
    <citation type="journal article" date="2021" name="Proc. Natl. Acad. Sci. U.S.A.">
        <title>A Catalog of Tens of Thousands of Viruses from Human Metagenomes Reveals Hidden Associations with Chronic Diseases.</title>
        <authorList>
            <person name="Tisza M.J."/>
            <person name="Buck C.B."/>
        </authorList>
    </citation>
    <scope>NUCLEOTIDE SEQUENCE</scope>
    <source>
        <strain evidence="1">Ctwhn18</strain>
    </source>
</reference>
<sequence length="191" mass="20449">MNATPAAAKAFIDNLGFTGITTAVSSSGTNVSQIKHNNILVIGGLKVYYNNGGSSFEIGSSSSEIHYTILACTNGIIIQALTYDGTTKINSAFMSFNSDGTLIYGAPYKSDSLANPRVCRSDLENFLGNNCTRHLANCTTLANFVTAASLGDANVAAENAYYIPIYQYDGMGIITLNNEKYITNGYWCIKD</sequence>
<name>A0A8S5NZT8_9CAUD</name>
<dbReference type="EMBL" id="BK015295">
    <property type="protein sequence ID" value="DAD99903.1"/>
    <property type="molecule type" value="Genomic_DNA"/>
</dbReference>
<accession>A0A8S5NZT8</accession>
<organism evidence="1">
    <name type="scientific">Siphoviridae sp. ctwhn18</name>
    <dbReference type="NCBI Taxonomy" id="2825733"/>
    <lineage>
        <taxon>Viruses</taxon>
        <taxon>Duplodnaviria</taxon>
        <taxon>Heunggongvirae</taxon>
        <taxon>Uroviricota</taxon>
        <taxon>Caudoviricetes</taxon>
    </lineage>
</organism>